<keyword evidence="16" id="KW-0013">ADP-ribosylation</keyword>
<feature type="non-terminal residue" evidence="43">
    <location>
        <position position="987"/>
    </location>
</feature>
<dbReference type="GO" id="GO:0003950">
    <property type="term" value="F:NAD+ poly-ADP-ribosyltransferase activity"/>
    <property type="evidence" value="ECO:0007669"/>
    <property type="project" value="UniProtKB-EC"/>
</dbReference>
<keyword evidence="20" id="KW-0805">Transcription regulation</keyword>
<feature type="domain" description="PARP-type" evidence="42">
    <location>
        <begin position="120"/>
        <end position="199"/>
    </location>
</feature>
<dbReference type="EC" id="2.4.2.30" evidence="4"/>
<evidence type="ECO:0000256" key="28">
    <source>
        <dbReference type="ARBA" id="ARBA00030905"/>
    </source>
</evidence>
<keyword evidence="23" id="KW-0804">Transcription</keyword>
<feature type="domain" description="PARP-type" evidence="42">
    <location>
        <begin position="9"/>
        <end position="85"/>
    </location>
</feature>
<name>A0A8J9W763_9NEOP</name>
<dbReference type="Gene3D" id="2.20.25.630">
    <property type="match status" value="1"/>
</dbReference>
<dbReference type="InterPro" id="IPR038650">
    <property type="entry name" value="PADR1_C_dom_sf"/>
</dbReference>
<keyword evidence="14" id="KW-0479">Metal-binding</keyword>
<evidence type="ECO:0000256" key="25">
    <source>
        <dbReference type="ARBA" id="ARBA00024159"/>
    </source>
</evidence>
<evidence type="ECO:0000256" key="12">
    <source>
        <dbReference type="ARBA" id="ARBA00022679"/>
    </source>
</evidence>
<gene>
    <name evidence="43" type="ORF">BINO364_LOCUS13167</name>
</gene>
<dbReference type="CDD" id="cd08001">
    <property type="entry name" value="WGR_PARP1_like"/>
    <property type="match status" value="1"/>
</dbReference>
<evidence type="ECO:0000256" key="4">
    <source>
        <dbReference type="ARBA" id="ARBA00012020"/>
    </source>
</evidence>
<dbReference type="InterPro" id="IPR050800">
    <property type="entry name" value="ARTD/PARP"/>
</dbReference>
<dbReference type="Pfam" id="PF00533">
    <property type="entry name" value="BRCT"/>
    <property type="match status" value="1"/>
</dbReference>
<evidence type="ECO:0000259" key="42">
    <source>
        <dbReference type="SMART" id="SM01336"/>
    </source>
</evidence>
<evidence type="ECO:0000256" key="3">
    <source>
        <dbReference type="ARBA" id="ARBA00004604"/>
    </source>
</evidence>
<dbReference type="InterPro" id="IPR012982">
    <property type="entry name" value="PARP1-like_PADR1_Zn_ribbon"/>
</dbReference>
<evidence type="ECO:0000256" key="36">
    <source>
        <dbReference type="ARBA" id="ARBA00048575"/>
    </source>
</evidence>
<dbReference type="InterPro" id="IPR036957">
    <property type="entry name" value="Znf_PARP_sf"/>
</dbReference>
<evidence type="ECO:0000256" key="27">
    <source>
        <dbReference type="ARBA" id="ARBA00024347"/>
    </source>
</evidence>
<evidence type="ECO:0000256" key="33">
    <source>
        <dbReference type="ARBA" id="ARBA00033987"/>
    </source>
</evidence>
<evidence type="ECO:0000256" key="40">
    <source>
        <dbReference type="SAM" id="MobiDB-lite"/>
    </source>
</evidence>
<dbReference type="GO" id="GO:0003677">
    <property type="term" value="F:DNA binding"/>
    <property type="evidence" value="ECO:0007669"/>
    <property type="project" value="UniProtKB-KW"/>
</dbReference>
<keyword evidence="13" id="KW-0548">Nucleotidyltransferase</keyword>
<comment type="catalytic activity">
    <reaction evidence="33">
        <text>NAD(+) + (ADP-D-ribosyl)n-acceptor = nicotinamide + (ADP-D-ribosyl)n+1-acceptor + H(+).</text>
        <dbReference type="EC" id="2.4.2.30"/>
    </reaction>
</comment>
<dbReference type="Gene3D" id="3.90.228.10">
    <property type="match status" value="1"/>
</dbReference>
<dbReference type="InterPro" id="IPR004102">
    <property type="entry name" value="Poly(ADP-ribose)pol_reg_dom"/>
</dbReference>
<evidence type="ECO:0000259" key="41">
    <source>
        <dbReference type="SMART" id="SM00773"/>
    </source>
</evidence>
<evidence type="ECO:0000256" key="16">
    <source>
        <dbReference type="ARBA" id="ARBA00022765"/>
    </source>
</evidence>
<dbReference type="AlphaFoldDB" id="A0A8J9W763"/>
<keyword evidence="24" id="KW-0539">Nucleus</keyword>
<dbReference type="SMART" id="SM00773">
    <property type="entry name" value="WGR"/>
    <property type="match status" value="1"/>
</dbReference>
<keyword evidence="18" id="KW-0862">Zinc</keyword>
<dbReference type="SMART" id="SM01336">
    <property type="entry name" value="zf-PARP"/>
    <property type="match status" value="2"/>
</dbReference>
<dbReference type="GO" id="GO:0005694">
    <property type="term" value="C:chromosome"/>
    <property type="evidence" value="ECO:0007669"/>
    <property type="project" value="UniProtKB-SubCell"/>
</dbReference>
<dbReference type="Pfam" id="PF00645">
    <property type="entry name" value="zf-PARP"/>
    <property type="match status" value="2"/>
</dbReference>
<dbReference type="CDD" id="cd17747">
    <property type="entry name" value="BRCT_PARP1"/>
    <property type="match status" value="1"/>
</dbReference>
<dbReference type="InterPro" id="IPR036616">
    <property type="entry name" value="Poly(ADP-ribose)pol_reg_dom_sf"/>
</dbReference>
<dbReference type="InterPro" id="IPR008288">
    <property type="entry name" value="PARP"/>
</dbReference>
<dbReference type="PIRSF" id="PIRSF000489">
    <property type="entry name" value="NAD_ADPRT"/>
    <property type="match status" value="1"/>
</dbReference>
<dbReference type="InterPro" id="IPR049296">
    <property type="entry name" value="PARP1-like_PADR1_N"/>
</dbReference>
<dbReference type="FunFam" id="3.90.228.10:FF:000002">
    <property type="entry name" value="Poly [ADP-ribose] polymerase"/>
    <property type="match status" value="1"/>
</dbReference>
<evidence type="ECO:0000256" key="38">
    <source>
        <dbReference type="ARBA" id="ARBA00077948"/>
    </source>
</evidence>
<evidence type="ECO:0000256" key="32">
    <source>
        <dbReference type="ARBA" id="ARBA00032956"/>
    </source>
</evidence>
<dbReference type="InterPro" id="IPR036420">
    <property type="entry name" value="BRCT_dom_sf"/>
</dbReference>
<dbReference type="GO" id="GO:0008270">
    <property type="term" value="F:zinc ion binding"/>
    <property type="evidence" value="ECO:0007669"/>
    <property type="project" value="UniProtKB-KW"/>
</dbReference>
<evidence type="ECO:0000256" key="10">
    <source>
        <dbReference type="ARBA" id="ARBA00022588"/>
    </source>
</evidence>
<evidence type="ECO:0000256" key="1">
    <source>
        <dbReference type="ARBA" id="ARBA00004286"/>
    </source>
</evidence>
<dbReference type="Pfam" id="PF05406">
    <property type="entry name" value="WGR"/>
    <property type="match status" value="1"/>
</dbReference>
<evidence type="ECO:0000256" key="14">
    <source>
        <dbReference type="ARBA" id="ARBA00022723"/>
    </source>
</evidence>
<evidence type="ECO:0000256" key="5">
    <source>
        <dbReference type="ARBA" id="ARBA00017163"/>
    </source>
</evidence>
<keyword evidence="8" id="KW-1017">Isopeptide bond</keyword>
<dbReference type="InterPro" id="IPR001357">
    <property type="entry name" value="BRCT_dom"/>
</dbReference>
<evidence type="ECO:0000256" key="11">
    <source>
        <dbReference type="ARBA" id="ARBA00022676"/>
    </source>
</evidence>
<evidence type="ECO:0000256" key="13">
    <source>
        <dbReference type="ARBA" id="ARBA00022695"/>
    </source>
</evidence>
<evidence type="ECO:0000256" key="34">
    <source>
        <dbReference type="ARBA" id="ARBA00048241"/>
    </source>
</evidence>
<evidence type="ECO:0000313" key="44">
    <source>
        <dbReference type="Proteomes" id="UP000838878"/>
    </source>
</evidence>
<evidence type="ECO:0000313" key="43">
    <source>
        <dbReference type="EMBL" id="CAH0727887.1"/>
    </source>
</evidence>
<accession>A0A8J9W763</accession>
<dbReference type="Pfam" id="PF00644">
    <property type="entry name" value="PARP"/>
    <property type="match status" value="1"/>
</dbReference>
<dbReference type="Proteomes" id="UP000838878">
    <property type="component" value="Chromosome 7"/>
</dbReference>
<dbReference type="SUPFAM" id="SSF142921">
    <property type="entry name" value="WGR domain-like"/>
    <property type="match status" value="1"/>
</dbReference>
<dbReference type="EMBL" id="OV170227">
    <property type="protein sequence ID" value="CAH0727887.1"/>
    <property type="molecule type" value="Genomic_DNA"/>
</dbReference>
<dbReference type="PANTHER" id="PTHR10459:SF112">
    <property type="entry name" value="POLY [ADP-RIBOSE] POLYMERASE 1"/>
    <property type="match status" value="1"/>
</dbReference>
<comment type="catalytic activity">
    <reaction evidence="34">
        <text>L-histidyl-[protein] + NAD(+) = N(tele)-(ADP-D-ribosyl)-L-histidyl-[protein] + nicotinamide + H(+)</text>
        <dbReference type="Rhea" id="RHEA:72071"/>
        <dbReference type="Rhea" id="RHEA-COMP:9745"/>
        <dbReference type="Rhea" id="RHEA-COMP:18085"/>
        <dbReference type="ChEBI" id="CHEBI:15378"/>
        <dbReference type="ChEBI" id="CHEBI:17154"/>
        <dbReference type="ChEBI" id="CHEBI:29979"/>
        <dbReference type="ChEBI" id="CHEBI:57540"/>
        <dbReference type="ChEBI" id="CHEBI:191398"/>
    </reaction>
    <physiologicalReaction direction="left-to-right" evidence="34">
        <dbReference type="Rhea" id="RHEA:72072"/>
    </physiologicalReaction>
</comment>
<evidence type="ECO:0000256" key="19">
    <source>
        <dbReference type="ARBA" id="ARBA00022859"/>
    </source>
</evidence>
<evidence type="ECO:0000256" key="22">
    <source>
        <dbReference type="ARBA" id="ARBA00023125"/>
    </source>
</evidence>
<evidence type="ECO:0000256" key="20">
    <source>
        <dbReference type="ARBA" id="ARBA00023015"/>
    </source>
</evidence>
<dbReference type="SUPFAM" id="SSF56399">
    <property type="entry name" value="ADP-ribosylation"/>
    <property type="match status" value="1"/>
</dbReference>
<dbReference type="Pfam" id="PF21728">
    <property type="entry name" value="PADR1_N"/>
    <property type="match status" value="1"/>
</dbReference>
<evidence type="ECO:0000256" key="29">
    <source>
        <dbReference type="ARBA" id="ARBA00030986"/>
    </source>
</evidence>
<comment type="similarity">
    <text evidence="27">Belongs to the ARTD/PARP family.</text>
</comment>
<evidence type="ECO:0000256" key="31">
    <source>
        <dbReference type="ARBA" id="ARBA00032694"/>
    </source>
</evidence>
<evidence type="ECO:0000256" key="6">
    <source>
        <dbReference type="ARBA" id="ARBA00022454"/>
    </source>
</evidence>
<dbReference type="CDD" id="cd01437">
    <property type="entry name" value="parp_like"/>
    <property type="match status" value="1"/>
</dbReference>
<evidence type="ECO:0000256" key="39">
    <source>
        <dbReference type="ARBA" id="ARBA00080171"/>
    </source>
</evidence>
<feature type="region of interest" description="Disordered" evidence="40">
    <location>
        <begin position="83"/>
        <end position="109"/>
    </location>
</feature>
<keyword evidence="22" id="KW-0238">DNA-binding</keyword>
<evidence type="ECO:0000256" key="24">
    <source>
        <dbReference type="ARBA" id="ARBA00023242"/>
    </source>
</evidence>
<comment type="catalytic activity">
    <reaction evidence="35">
        <text>L-tyrosyl-[protein] + NAD(+) = O-(ADP-D-ribosyl)-L-tyrosyl-[protein] + nicotinamide + H(+)</text>
        <dbReference type="Rhea" id="RHEA:58236"/>
        <dbReference type="Rhea" id="RHEA-COMP:10136"/>
        <dbReference type="Rhea" id="RHEA-COMP:15092"/>
        <dbReference type="ChEBI" id="CHEBI:15378"/>
        <dbReference type="ChEBI" id="CHEBI:17154"/>
        <dbReference type="ChEBI" id="CHEBI:46858"/>
        <dbReference type="ChEBI" id="CHEBI:57540"/>
        <dbReference type="ChEBI" id="CHEBI:142557"/>
    </reaction>
    <physiologicalReaction direction="left-to-right" evidence="35">
        <dbReference type="Rhea" id="RHEA:58237"/>
    </physiologicalReaction>
</comment>
<dbReference type="FunFam" id="1.20.142.10:FF:000001">
    <property type="entry name" value="Poly [ADP-ribose] polymerase"/>
    <property type="match status" value="1"/>
</dbReference>
<dbReference type="InterPro" id="IPR001510">
    <property type="entry name" value="Znf_PARP"/>
</dbReference>
<evidence type="ECO:0000256" key="30">
    <source>
        <dbReference type="ARBA" id="ARBA00031228"/>
    </source>
</evidence>
<feature type="domain" description="WGR" evidence="41">
    <location>
        <begin position="534"/>
        <end position="614"/>
    </location>
</feature>
<dbReference type="GO" id="GO:0006302">
    <property type="term" value="P:double-strand break repair"/>
    <property type="evidence" value="ECO:0007669"/>
    <property type="project" value="TreeGrafter"/>
</dbReference>
<keyword evidence="12" id="KW-0808">Transferase</keyword>
<dbReference type="Gene3D" id="3.40.50.10190">
    <property type="entry name" value="BRCT domain"/>
    <property type="match status" value="1"/>
</dbReference>
<dbReference type="SUPFAM" id="SSF57716">
    <property type="entry name" value="Glucocorticoid receptor-like (DNA-binding domain)"/>
    <property type="match status" value="2"/>
</dbReference>
<dbReference type="Gene3D" id="1.10.20.130">
    <property type="match status" value="1"/>
</dbReference>
<organism evidence="43 44">
    <name type="scientific">Brenthis ino</name>
    <name type="common">lesser marbled fritillary</name>
    <dbReference type="NCBI Taxonomy" id="405034"/>
    <lineage>
        <taxon>Eukaryota</taxon>
        <taxon>Metazoa</taxon>
        <taxon>Ecdysozoa</taxon>
        <taxon>Arthropoda</taxon>
        <taxon>Hexapoda</taxon>
        <taxon>Insecta</taxon>
        <taxon>Pterygota</taxon>
        <taxon>Neoptera</taxon>
        <taxon>Endopterygota</taxon>
        <taxon>Lepidoptera</taxon>
        <taxon>Glossata</taxon>
        <taxon>Ditrysia</taxon>
        <taxon>Papilionoidea</taxon>
        <taxon>Nymphalidae</taxon>
        <taxon>Heliconiinae</taxon>
        <taxon>Argynnini</taxon>
        <taxon>Brenthis</taxon>
    </lineage>
</organism>
<dbReference type="PANTHER" id="PTHR10459">
    <property type="entry name" value="DNA LIGASE"/>
    <property type="match status" value="1"/>
</dbReference>
<dbReference type="GO" id="GO:0045087">
    <property type="term" value="P:innate immune response"/>
    <property type="evidence" value="ECO:0007669"/>
    <property type="project" value="UniProtKB-KW"/>
</dbReference>
<keyword evidence="10" id="KW-0399">Innate immunity</keyword>
<dbReference type="GO" id="GO:0070212">
    <property type="term" value="P:protein poly-ADP-ribosylation"/>
    <property type="evidence" value="ECO:0007669"/>
    <property type="project" value="TreeGrafter"/>
</dbReference>
<dbReference type="InterPro" id="IPR008893">
    <property type="entry name" value="WGR_domain"/>
</dbReference>
<evidence type="ECO:0000256" key="15">
    <source>
        <dbReference type="ARBA" id="ARBA00022737"/>
    </source>
</evidence>
<dbReference type="GO" id="GO:0051287">
    <property type="term" value="F:NAD binding"/>
    <property type="evidence" value="ECO:0007669"/>
    <property type="project" value="InterPro"/>
</dbReference>
<dbReference type="Pfam" id="PF08063">
    <property type="entry name" value="Zn_ribbon_PADR1"/>
    <property type="match status" value="1"/>
</dbReference>
<dbReference type="InterPro" id="IPR012317">
    <property type="entry name" value="Poly(ADP-ribose)pol_cat_dom"/>
</dbReference>
<evidence type="ECO:0000256" key="21">
    <source>
        <dbReference type="ARBA" id="ARBA00023027"/>
    </source>
</evidence>
<dbReference type="GO" id="GO:0005730">
    <property type="term" value="C:nucleolus"/>
    <property type="evidence" value="ECO:0007669"/>
    <property type="project" value="UniProtKB-SubCell"/>
</dbReference>
<evidence type="ECO:0000256" key="26">
    <source>
        <dbReference type="ARBA" id="ARBA00024164"/>
    </source>
</evidence>
<evidence type="ECO:0000256" key="9">
    <source>
        <dbReference type="ARBA" id="ARBA00022533"/>
    </source>
</evidence>
<comment type="catalytic activity">
    <reaction evidence="25">
        <text>L-glutamyl-[protein] + NAD(+) = 5-O-(ADP-D-ribosyl)-L-glutamyl-[protein] + nicotinamide</text>
        <dbReference type="Rhea" id="RHEA:58224"/>
        <dbReference type="Rhea" id="RHEA-COMP:10208"/>
        <dbReference type="Rhea" id="RHEA-COMP:15089"/>
        <dbReference type="ChEBI" id="CHEBI:17154"/>
        <dbReference type="ChEBI" id="CHEBI:29973"/>
        <dbReference type="ChEBI" id="CHEBI:57540"/>
        <dbReference type="ChEBI" id="CHEBI:142540"/>
    </reaction>
    <physiologicalReaction direction="left-to-right" evidence="25">
        <dbReference type="Rhea" id="RHEA:58225"/>
    </physiologicalReaction>
</comment>
<keyword evidence="7" id="KW-0963">Cytoplasm</keyword>
<dbReference type="GO" id="GO:0016779">
    <property type="term" value="F:nucleotidyltransferase activity"/>
    <property type="evidence" value="ECO:0007669"/>
    <property type="project" value="UniProtKB-KW"/>
</dbReference>
<protein>
    <recommendedName>
        <fullName evidence="37">Poly [ADP-ribose] polymerase</fullName>
        <ecNumber evidence="4">2.4.2.30</ecNumber>
    </recommendedName>
    <alternativeName>
        <fullName evidence="28">ADP-ribosyltransferase diphtheria toxin-like 1</fullName>
    </alternativeName>
    <alternativeName>
        <fullName evidence="31">DNA ADP-ribosyltransferase PARP1</fullName>
    </alternativeName>
    <alternativeName>
        <fullName evidence="39">NAD(+) ADP-ribosyltransferase</fullName>
    </alternativeName>
    <alternativeName>
        <fullName evidence="29">NAD(+) ADP-ribosyltransferase 1</fullName>
    </alternativeName>
    <alternativeName>
        <fullName evidence="5">Poly [ADP-ribose] polymerase 1</fullName>
    </alternativeName>
    <alternativeName>
        <fullName evidence="38">Poly[ADP-ribose] synthase</fullName>
    </alternativeName>
    <alternativeName>
        <fullName evidence="32">Poly[ADP-ribose] synthase 1</fullName>
    </alternativeName>
    <alternativeName>
        <fullName evidence="30">Protein poly-ADP-ribosyltransferase PARP1</fullName>
    </alternativeName>
</protein>
<keyword evidence="11" id="KW-0328">Glycosyltransferase</keyword>
<dbReference type="Pfam" id="PF02877">
    <property type="entry name" value="PARP_reg"/>
    <property type="match status" value="1"/>
</dbReference>
<dbReference type="OrthoDB" id="429950at2759"/>
<keyword evidence="17" id="KW-0863">Zinc-finger</keyword>
<keyword evidence="19" id="KW-0391">Immunity</keyword>
<evidence type="ECO:0000256" key="35">
    <source>
        <dbReference type="ARBA" id="ARBA00048339"/>
    </source>
</evidence>
<reference evidence="43" key="1">
    <citation type="submission" date="2021-12" db="EMBL/GenBank/DDBJ databases">
        <authorList>
            <person name="Martin H S."/>
        </authorList>
    </citation>
    <scope>NUCLEOTIDE SEQUENCE</scope>
</reference>
<keyword evidence="21" id="KW-0520">NAD</keyword>
<keyword evidence="9" id="KW-0021">Allosteric enzyme</keyword>
<comment type="catalytic activity">
    <reaction evidence="36">
        <text>L-seryl-[protein] + NAD(+) = O-(ADP-D-ribosyl)-L-seryl-[protein] + nicotinamide + H(+)</text>
        <dbReference type="Rhea" id="RHEA:58232"/>
        <dbReference type="Rhea" id="RHEA-COMP:9863"/>
        <dbReference type="Rhea" id="RHEA-COMP:15091"/>
        <dbReference type="ChEBI" id="CHEBI:15378"/>
        <dbReference type="ChEBI" id="CHEBI:17154"/>
        <dbReference type="ChEBI" id="CHEBI:29999"/>
        <dbReference type="ChEBI" id="CHEBI:57540"/>
        <dbReference type="ChEBI" id="CHEBI:142556"/>
    </reaction>
    <physiologicalReaction direction="left-to-right" evidence="36">
        <dbReference type="Rhea" id="RHEA:58233"/>
    </physiologicalReaction>
</comment>
<evidence type="ECO:0000256" key="17">
    <source>
        <dbReference type="ARBA" id="ARBA00022771"/>
    </source>
</evidence>
<evidence type="ECO:0000256" key="7">
    <source>
        <dbReference type="ARBA" id="ARBA00022490"/>
    </source>
</evidence>
<dbReference type="InterPro" id="IPR036930">
    <property type="entry name" value="WGR_dom_sf"/>
</dbReference>
<proteinExistence type="inferred from homology"/>
<sequence length="987" mass="111808">MTDLPYQVEYAKTGRASCKACKNKIDQSEVRIAIMVQSAFHDGKQPNWHHEECFFKKKCPGSIAEIANFNKLKNDDQTRIKSKLGGSSSGIVMPAEKGKKGKGAKRENSDKTALSNFSIEYSKSSRASCKHCDIKICKDEVRVSKLEYDPKYGDHPKWHHVKCFAELKNDYLFLAGGEDLPGFKSLSKEDQTMVKDIIKVSKSDEVEVKKLKLEPKDEKEIKKEKEIEKKIEKQNKSFHKYRSALSELTKNYLQELLESNSQEVMTRDECLDHLADIMTFGIPEPCPECKGQLVLDTFYYKCTGNISEWSKCRYTNKTPKRTPMKVPKAFKDVKPFKGFKPKCSDRIFESEPPPTTVVIKKEESGSSQKEMPIPPLKNLQFFLYGKLKSKEDVKHRILKLGGLVVSKLTDTLAAVVSTKADLEKMNGKMQDIQESDIEVVEESFLDLIDPKNGSISKTLELIKENNIADWGSDPTKRVPQDVLDGKSIPKSGSMYAKSKSKSTKLKIKGGTAVDPDSNLEDVAHVYQDREGNKYTAVLGKTDVVAGKNSFYKIQVLRADTKNKFWVFRSWGRIGTPIGGNKVEECKTLDEAIDKFESLYVDRTKNSWLKRHNFVKMPEAYYPIDMDYGEDAPAALHTDAGCSLAMPVQELIQMIFNIDNMKKTLLEFELDTEKMPLGKLSKKQIKSGYSVLSELHKLLEKGATSENKIIDATNRFYTLIPHSFGTDNPPLLNNIEAIQNKTQMLDNLLEIEIAYSLLQTENEDDMSPIEAHYRKLKAEIEPLEQSSEEFQMIVEYTRNTHAATHAYYTLEVQQVFKVVREGEEKRFKPFKKLHNRNLLWHGSRVTNFAGILSQGLRIAPPEAPVTGYMFGKGIYFADMVSKSANYCCTDQRNNVGLLLLSDVALGNMKECHRAEYVTALPAGTHSVWGAGRTQPDPARARRLADVTVPLGPPVAVDKDTSLLYNEFIVYDVAQVNVKYLVQMKFHYK</sequence>
<dbReference type="GO" id="GO:0005829">
    <property type="term" value="C:cytosol"/>
    <property type="evidence" value="ECO:0007669"/>
    <property type="project" value="UniProtKB-SubCell"/>
</dbReference>
<dbReference type="SUPFAM" id="SSF52113">
    <property type="entry name" value="BRCT domain"/>
    <property type="match status" value="1"/>
</dbReference>
<keyword evidence="6" id="KW-0158">Chromosome</keyword>
<dbReference type="SMART" id="SM01335">
    <property type="entry name" value="PADR1"/>
    <property type="match status" value="1"/>
</dbReference>
<dbReference type="SUPFAM" id="SSF47587">
    <property type="entry name" value="Domain of poly(ADP-ribose) polymerase"/>
    <property type="match status" value="1"/>
</dbReference>
<dbReference type="Gene3D" id="3.30.1740.10">
    <property type="entry name" value="Zinc finger, PARP-type"/>
    <property type="match status" value="2"/>
</dbReference>
<comment type="subcellular location">
    <subcellularLocation>
        <location evidence="1">Chromosome</location>
    </subcellularLocation>
    <subcellularLocation>
        <location evidence="2">Cytoplasm</location>
        <location evidence="2">Cytosol</location>
    </subcellularLocation>
    <subcellularLocation>
        <location evidence="3">Nucleus</location>
        <location evidence="3">Nucleolus</location>
    </subcellularLocation>
</comment>
<evidence type="ECO:0000256" key="18">
    <source>
        <dbReference type="ARBA" id="ARBA00022833"/>
    </source>
</evidence>
<dbReference type="Gene3D" id="1.20.142.10">
    <property type="entry name" value="Poly(ADP-ribose) polymerase, regulatory domain"/>
    <property type="match status" value="1"/>
</dbReference>
<evidence type="ECO:0000256" key="8">
    <source>
        <dbReference type="ARBA" id="ARBA00022499"/>
    </source>
</evidence>
<comment type="catalytic activity">
    <reaction evidence="26">
        <text>L-aspartyl-[protein] + NAD(+) = 4-O-(ADP-D-ribosyl)-L-aspartyl-[protein] + nicotinamide</text>
        <dbReference type="Rhea" id="RHEA:54424"/>
        <dbReference type="Rhea" id="RHEA-COMP:9867"/>
        <dbReference type="Rhea" id="RHEA-COMP:13832"/>
        <dbReference type="ChEBI" id="CHEBI:17154"/>
        <dbReference type="ChEBI" id="CHEBI:29961"/>
        <dbReference type="ChEBI" id="CHEBI:57540"/>
        <dbReference type="ChEBI" id="CHEBI:138102"/>
    </reaction>
    <physiologicalReaction direction="left-to-right" evidence="26">
        <dbReference type="Rhea" id="RHEA:54425"/>
    </physiologicalReaction>
</comment>
<evidence type="ECO:0000256" key="2">
    <source>
        <dbReference type="ARBA" id="ARBA00004514"/>
    </source>
</evidence>
<evidence type="ECO:0000256" key="37">
    <source>
        <dbReference type="ARBA" id="ARBA00071874"/>
    </source>
</evidence>
<keyword evidence="15" id="KW-0677">Repeat</keyword>
<keyword evidence="44" id="KW-1185">Reference proteome</keyword>
<evidence type="ECO:0000256" key="23">
    <source>
        <dbReference type="ARBA" id="ARBA00023163"/>
    </source>
</evidence>
<dbReference type="GO" id="GO:1990404">
    <property type="term" value="F:NAD+-protein mono-ADP-ribosyltransferase activity"/>
    <property type="evidence" value="ECO:0007669"/>
    <property type="project" value="TreeGrafter"/>
</dbReference>